<dbReference type="GO" id="GO:0016887">
    <property type="term" value="F:ATP hydrolysis activity"/>
    <property type="evidence" value="ECO:0007669"/>
    <property type="project" value="InterPro"/>
</dbReference>
<dbReference type="Gene3D" id="3.40.50.300">
    <property type="entry name" value="P-loop containing nucleotide triphosphate hydrolases"/>
    <property type="match status" value="1"/>
</dbReference>
<accession>A0A1H8MQB6</accession>
<dbReference type="Gene3D" id="1.10.150.20">
    <property type="entry name" value="5' to 3' exonuclease, C-terminal subdomain"/>
    <property type="match status" value="1"/>
</dbReference>
<dbReference type="OrthoDB" id="9837at2157"/>
<dbReference type="PANTHER" id="PTHR42759:SF1">
    <property type="entry name" value="MAGNESIUM-CHELATASE SUBUNIT CHLD"/>
    <property type="match status" value="1"/>
</dbReference>
<reference evidence="4" key="1">
    <citation type="submission" date="2016-10" db="EMBL/GenBank/DDBJ databases">
        <authorList>
            <person name="Varghese N."/>
            <person name="Submissions S."/>
        </authorList>
    </citation>
    <scope>NUCLEOTIDE SEQUENCE [LARGE SCALE GENOMIC DNA]</scope>
    <source>
        <strain evidence="4">IBRC-M 10043</strain>
    </source>
</reference>
<proteinExistence type="predicted"/>
<dbReference type="SUPFAM" id="SSF52540">
    <property type="entry name" value="P-loop containing nucleoside triphosphate hydrolases"/>
    <property type="match status" value="1"/>
</dbReference>
<dbReference type="AlphaFoldDB" id="A0A1H8MQB6"/>
<organism evidence="3 4">
    <name type="scientific">Halorientalis persicus</name>
    <dbReference type="NCBI Taxonomy" id="1367881"/>
    <lineage>
        <taxon>Archaea</taxon>
        <taxon>Methanobacteriati</taxon>
        <taxon>Methanobacteriota</taxon>
        <taxon>Stenosarchaea group</taxon>
        <taxon>Halobacteria</taxon>
        <taxon>Halobacteriales</taxon>
        <taxon>Haloarculaceae</taxon>
        <taxon>Halorientalis</taxon>
    </lineage>
</organism>
<name>A0A1H8MQB6_9EURY</name>
<feature type="region of interest" description="Disordered" evidence="1">
    <location>
        <begin position="238"/>
        <end position="278"/>
    </location>
</feature>
<dbReference type="EMBL" id="FOCX01000009">
    <property type="protein sequence ID" value="SEO19460.1"/>
    <property type="molecule type" value="Genomic_DNA"/>
</dbReference>
<evidence type="ECO:0000259" key="2">
    <source>
        <dbReference type="Pfam" id="PF07728"/>
    </source>
</evidence>
<evidence type="ECO:0000256" key="1">
    <source>
        <dbReference type="SAM" id="MobiDB-lite"/>
    </source>
</evidence>
<keyword evidence="4" id="KW-1185">Reference proteome</keyword>
<dbReference type="Proteomes" id="UP000198775">
    <property type="component" value="Unassembled WGS sequence"/>
</dbReference>
<dbReference type="PANTHER" id="PTHR42759">
    <property type="entry name" value="MOXR FAMILY PROTEIN"/>
    <property type="match status" value="1"/>
</dbReference>
<dbReference type="GO" id="GO:0005524">
    <property type="term" value="F:ATP binding"/>
    <property type="evidence" value="ECO:0007669"/>
    <property type="project" value="InterPro"/>
</dbReference>
<dbReference type="InterPro" id="IPR011704">
    <property type="entry name" value="ATPase_dyneun-rel_AAA"/>
</dbReference>
<dbReference type="SUPFAM" id="SSF47794">
    <property type="entry name" value="Rad51 N-terminal domain-like"/>
    <property type="match status" value="1"/>
</dbReference>
<feature type="domain" description="ATPase dynein-related AAA" evidence="2">
    <location>
        <begin position="357"/>
        <end position="490"/>
    </location>
</feature>
<gene>
    <name evidence="3" type="ORF">SAMN05216388_100981</name>
</gene>
<dbReference type="InterPro" id="IPR010995">
    <property type="entry name" value="DNA_repair_Rad51/TF_NusA_a-hlx"/>
</dbReference>
<dbReference type="InterPro" id="IPR050764">
    <property type="entry name" value="CbbQ/NirQ/NorQ/GpvN"/>
</dbReference>
<protein>
    <submittedName>
        <fullName evidence="3">Nitric oxide reductase NorQ protein</fullName>
    </submittedName>
</protein>
<sequence>MASSAASGSTISTQIAHIAKRLLEEEGGSVPVQRIAVRAESILDIESTDVASITVDTADEISTTQTDDGQTLVTDVGTISEPEPDPITEAFEGKAVFFDLDPIPSELAPIIADLGYHSLEDLAARSPAEFKTEINNHLDVAAPDAHLEQISLVTGSIADSLTNAGYTSFHDLATADADALSGVHTTLTEAKAEKIITTANNQALTVTDEEAKQIVHSAEMELPVGDTLAQKALQSYKDDLDGSGSGAASITQIERTEQTVGDPKALTSGEAPEDHQYVSDIGANDSDPVACGLQVLDDEHHPQVPKAETHPDAGPGALPVDENGDVVAPAVPVEPELQVPVDELVAKALHDHTALRLIGPRGSGKNYLLKYIHHQTNRAYVSIDVDAATTPEDLFGPLTPDENGVIKPRNAAVKQTLINGGTVVLNEFPVMQAGAAIALHRYFNEGSLLIKAHGELIEPHPAARVVITMNPPTVEYRDSEPMNAATRGRFLTYQVPYIQSVEQEVDTLDQQVNSPRTIVDRDTLTKIVKFAHATRDESSYPTLSTRNLTLLCKNIDYGATPKAAVKNELRAVSEPNQSHEATYDELNRYL</sequence>
<dbReference type="InterPro" id="IPR027417">
    <property type="entry name" value="P-loop_NTPase"/>
</dbReference>
<dbReference type="Pfam" id="PF07728">
    <property type="entry name" value="AAA_5"/>
    <property type="match status" value="1"/>
</dbReference>
<evidence type="ECO:0000313" key="4">
    <source>
        <dbReference type="Proteomes" id="UP000198775"/>
    </source>
</evidence>
<dbReference type="RefSeq" id="WP_092660076.1">
    <property type="nucleotide sequence ID" value="NZ_FOCX01000009.1"/>
</dbReference>
<evidence type="ECO:0000313" key="3">
    <source>
        <dbReference type="EMBL" id="SEO19460.1"/>
    </source>
</evidence>